<keyword evidence="2" id="KW-0472">Membrane</keyword>
<sequence>MQTMKPEHKKYILWGIVLLAIICLSATVIYFGFFYNKSEDDTEISSPKRRPSETKASGNVPNNNSDTTEDDDWVVYTLERVKELKDQKDGLLLLVKLIKEIINELGAGAKDFFGLGNITPGSTAPEIVQ</sequence>
<feature type="transmembrane region" description="Helical" evidence="2">
    <location>
        <begin position="12"/>
        <end position="35"/>
    </location>
</feature>
<dbReference type="VEuPathDB" id="MicrosporidiaDB:THOM_3008"/>
<name>L7JSN0_TRAHO</name>
<keyword evidence="4" id="KW-1185">Reference proteome</keyword>
<protein>
    <submittedName>
        <fullName evidence="3">Uncharacterized protein</fullName>
    </submittedName>
</protein>
<feature type="region of interest" description="Disordered" evidence="1">
    <location>
        <begin position="40"/>
        <end position="69"/>
    </location>
</feature>
<dbReference type="Proteomes" id="UP000011185">
    <property type="component" value="Unassembled WGS sequence"/>
</dbReference>
<evidence type="ECO:0000313" key="4">
    <source>
        <dbReference type="Proteomes" id="UP000011185"/>
    </source>
</evidence>
<accession>L7JSN0</accession>
<dbReference type="InParanoid" id="L7JSN0"/>
<proteinExistence type="predicted"/>
<gene>
    <name evidence="3" type="ORF">THOM_3008</name>
</gene>
<evidence type="ECO:0000256" key="1">
    <source>
        <dbReference type="SAM" id="MobiDB-lite"/>
    </source>
</evidence>
<dbReference type="AlphaFoldDB" id="L7JSN0"/>
<dbReference type="EMBL" id="JH994079">
    <property type="protein sequence ID" value="ELQ74056.1"/>
    <property type="molecule type" value="Genomic_DNA"/>
</dbReference>
<evidence type="ECO:0000313" key="3">
    <source>
        <dbReference type="EMBL" id="ELQ74056.1"/>
    </source>
</evidence>
<evidence type="ECO:0000256" key="2">
    <source>
        <dbReference type="SAM" id="Phobius"/>
    </source>
</evidence>
<dbReference type="HOGENOM" id="CLU_1983255_0_0_1"/>
<reference evidence="3 4" key="1">
    <citation type="journal article" date="2012" name="PLoS Pathog.">
        <title>The genome of the obligate intracellular parasite Trachipleistophora hominis: new insights into microsporidian genome dynamics and reductive evolution.</title>
        <authorList>
            <person name="Heinz E."/>
            <person name="Williams T.A."/>
            <person name="Nakjang S."/>
            <person name="Noel C.J."/>
            <person name="Swan D.C."/>
            <person name="Goldberg A.V."/>
            <person name="Harris S.R."/>
            <person name="Weinmaier T."/>
            <person name="Markert S."/>
            <person name="Becher D."/>
            <person name="Bernhardt J."/>
            <person name="Dagan T."/>
            <person name="Hacker C."/>
            <person name="Lucocq J.M."/>
            <person name="Schweder T."/>
            <person name="Rattei T."/>
            <person name="Hall N."/>
            <person name="Hirt R.P."/>
            <person name="Embley T.M."/>
        </authorList>
    </citation>
    <scope>NUCLEOTIDE SEQUENCE [LARGE SCALE GENOMIC DNA]</scope>
</reference>
<feature type="compositionally biased region" description="Polar residues" evidence="1">
    <location>
        <begin position="54"/>
        <end position="66"/>
    </location>
</feature>
<dbReference type="OMA" id="DDDWLAY"/>
<dbReference type="OrthoDB" id="10536960at2759"/>
<organism evidence="3 4">
    <name type="scientific">Trachipleistophora hominis</name>
    <name type="common">Microsporidian parasite</name>
    <dbReference type="NCBI Taxonomy" id="72359"/>
    <lineage>
        <taxon>Eukaryota</taxon>
        <taxon>Fungi</taxon>
        <taxon>Fungi incertae sedis</taxon>
        <taxon>Microsporidia</taxon>
        <taxon>Pleistophoridae</taxon>
        <taxon>Trachipleistophora</taxon>
    </lineage>
</organism>
<keyword evidence="2" id="KW-0812">Transmembrane</keyword>
<keyword evidence="2" id="KW-1133">Transmembrane helix</keyword>